<evidence type="ECO:0000313" key="4">
    <source>
        <dbReference type="Proteomes" id="UP001056132"/>
    </source>
</evidence>
<sequence length="183" mass="19520">MNRILTIALLCCATLTAHAAPGAHGPNGEHLDAPAATASAVTTLPVIEANTEGFELVGTLHGDEFSVLVDRYDTNAPVTTGTLDVELGTIKAQSKLHHDIGDFSFTDPKLLAALRQPGDHALVFTLVTGNDADLMEGKLVVAPGTDGHRHWQFKRVAWFVAALLAVLLLTAIAWRVRARRSIS</sequence>
<feature type="transmembrane region" description="Helical" evidence="1">
    <location>
        <begin position="156"/>
        <end position="176"/>
    </location>
</feature>
<reference evidence="3" key="2">
    <citation type="submission" date="2022-05" db="EMBL/GenBank/DDBJ databases">
        <authorList>
            <person name="Kunte H.-J."/>
        </authorList>
    </citation>
    <scope>NUCLEOTIDE SEQUENCE</scope>
    <source>
        <strain evidence="3">G5</strain>
    </source>
</reference>
<evidence type="ECO:0008006" key="5">
    <source>
        <dbReference type="Google" id="ProtNLM"/>
    </source>
</evidence>
<organism evidence="3 4">
    <name type="scientific">Cupriavidus campinensis</name>
    <dbReference type="NCBI Taxonomy" id="151783"/>
    <lineage>
        <taxon>Bacteria</taxon>
        <taxon>Pseudomonadati</taxon>
        <taxon>Pseudomonadota</taxon>
        <taxon>Betaproteobacteria</taxon>
        <taxon>Burkholderiales</taxon>
        <taxon>Burkholderiaceae</taxon>
        <taxon>Cupriavidus</taxon>
    </lineage>
</organism>
<accession>A0AAE9I4Q7</accession>
<proteinExistence type="predicted"/>
<dbReference type="RefSeq" id="WP_250025778.1">
    <property type="nucleotide sequence ID" value="NZ_CP097331.1"/>
</dbReference>
<evidence type="ECO:0000256" key="1">
    <source>
        <dbReference type="SAM" id="Phobius"/>
    </source>
</evidence>
<dbReference type="EMBL" id="CP097331">
    <property type="protein sequence ID" value="URF07412.1"/>
    <property type="molecule type" value="Genomic_DNA"/>
</dbReference>
<dbReference type="KEGG" id="ccam:M5D45_19610"/>
<keyword evidence="1" id="KW-1133">Transmembrane helix</keyword>
<keyword evidence="1" id="KW-0812">Transmembrane</keyword>
<name>A0AAE9I4Q7_9BURK</name>
<dbReference type="Proteomes" id="UP001056132">
    <property type="component" value="Chromosome 2"/>
</dbReference>
<reference evidence="3" key="1">
    <citation type="journal article" date="2022" name="Microbiol. Resour. Announc.">
        <title>Genome Sequence of Cupriavidus campinensis Strain G5, a Member of a Bacterial Consortium Capable of Polyethylene Degradation.</title>
        <authorList>
            <person name="Schneider B."/>
            <person name="Pfeiffer F."/>
            <person name="Dyall-Smith M."/>
            <person name="Kunte H.J."/>
        </authorList>
    </citation>
    <scope>NUCLEOTIDE SEQUENCE</scope>
    <source>
        <strain evidence="3">G5</strain>
    </source>
</reference>
<dbReference type="AlphaFoldDB" id="A0AAE9I4Q7"/>
<keyword evidence="2" id="KW-0732">Signal</keyword>
<keyword evidence="1" id="KW-0472">Membrane</keyword>
<feature type="signal peptide" evidence="2">
    <location>
        <begin position="1"/>
        <end position="19"/>
    </location>
</feature>
<feature type="chain" id="PRO_5041929572" description="Copper resistance protein CopC" evidence="2">
    <location>
        <begin position="20"/>
        <end position="183"/>
    </location>
</feature>
<protein>
    <recommendedName>
        <fullName evidence="5">Copper resistance protein CopC</fullName>
    </recommendedName>
</protein>
<evidence type="ECO:0000313" key="3">
    <source>
        <dbReference type="EMBL" id="URF07412.1"/>
    </source>
</evidence>
<evidence type="ECO:0000256" key="2">
    <source>
        <dbReference type="SAM" id="SignalP"/>
    </source>
</evidence>
<gene>
    <name evidence="3" type="ORF">M5D45_19610</name>
</gene>